<keyword evidence="5" id="KW-0413">Isomerase</keyword>
<dbReference type="AlphaFoldDB" id="A0A9W7ABN3"/>
<dbReference type="Gene3D" id="1.10.12.10">
    <property type="entry name" value="Lyase 2-enoyl-coa Hydratase, Chain A, domain 2"/>
    <property type="match status" value="1"/>
</dbReference>
<reference evidence="7" key="1">
    <citation type="journal article" date="2023" name="Commun. Biol.">
        <title>Genome analysis of Parmales, the sister group of diatoms, reveals the evolutionary specialization of diatoms from phago-mixotrophs to photoautotrophs.</title>
        <authorList>
            <person name="Ban H."/>
            <person name="Sato S."/>
            <person name="Yoshikawa S."/>
            <person name="Yamada K."/>
            <person name="Nakamura Y."/>
            <person name="Ichinomiya M."/>
            <person name="Sato N."/>
            <person name="Blanc-Mathieu R."/>
            <person name="Endo H."/>
            <person name="Kuwata A."/>
            <person name="Ogata H."/>
        </authorList>
    </citation>
    <scope>NUCLEOTIDE SEQUENCE [LARGE SCALE GENOMIC DNA]</scope>
    <source>
        <strain evidence="7">NIES 3701</strain>
    </source>
</reference>
<dbReference type="PANTHER" id="PTHR43149">
    <property type="entry name" value="ENOYL-COA HYDRATASE"/>
    <property type="match status" value="1"/>
</dbReference>
<dbReference type="PANTHER" id="PTHR43149:SF1">
    <property type="entry name" value="DELTA(3,5)-DELTA(2,4)-DIENOYL-COA ISOMERASE, MITOCHONDRIAL"/>
    <property type="match status" value="1"/>
</dbReference>
<comment type="pathway">
    <text evidence="1">Lipid metabolism; fatty acid beta-oxidation.</text>
</comment>
<gene>
    <name evidence="6" type="ORF">TrST_g512</name>
</gene>
<dbReference type="InterPro" id="IPR029045">
    <property type="entry name" value="ClpP/crotonase-like_dom_sf"/>
</dbReference>
<dbReference type="CDD" id="cd06558">
    <property type="entry name" value="crotonase-like"/>
    <property type="match status" value="1"/>
</dbReference>
<keyword evidence="4" id="KW-0443">Lipid metabolism</keyword>
<evidence type="ECO:0000256" key="2">
    <source>
        <dbReference type="ARBA" id="ARBA00005254"/>
    </source>
</evidence>
<dbReference type="InterPro" id="IPR045002">
    <property type="entry name" value="Ech1-like"/>
</dbReference>
<keyword evidence="7" id="KW-1185">Reference proteome</keyword>
<dbReference type="SUPFAM" id="SSF52096">
    <property type="entry name" value="ClpP/crotonase"/>
    <property type="match status" value="1"/>
</dbReference>
<sequence length="304" mass="33478">MIHRGIRRCFSTPSLRSIVNHPGESAYLSSRSADYEALKVDVHEGIASISLNRPDKMNALSVPMWYELIDAFKSASRDSDVRVCVLKGEGSHFSSGMDLTVFSEMRAIADEELCPGRKREKVKSSIDFFQASVSSPEECTKPVLCLLHGAVIGGAVDLATACDVRYVHNDALLSVKEIDLAIVADVGTMQRLPHIVGDQRSRELTYTGRTFTGKEAVDYGLALEGFDTFEELEDHVMGVAGVISTKSPLTVRGVKKVAIYTRDHGTEDALQHVAMHNTAHLFSEDLDRAMEGMMKKEEPVFRGN</sequence>
<protein>
    <submittedName>
        <fullName evidence="6">Uncharacterized protein</fullName>
    </submittedName>
</protein>
<dbReference type="Pfam" id="PF00378">
    <property type="entry name" value="ECH_1"/>
    <property type="match status" value="1"/>
</dbReference>
<comment type="similarity">
    <text evidence="2">Belongs to the enoyl-CoA hydratase/isomerase family.</text>
</comment>
<evidence type="ECO:0000313" key="6">
    <source>
        <dbReference type="EMBL" id="GMH67005.1"/>
    </source>
</evidence>
<comment type="caution">
    <text evidence="6">The sequence shown here is derived from an EMBL/GenBank/DDBJ whole genome shotgun (WGS) entry which is preliminary data.</text>
</comment>
<dbReference type="Gene3D" id="3.90.226.10">
    <property type="entry name" value="2-enoyl-CoA Hydratase, Chain A, domain 1"/>
    <property type="match status" value="1"/>
</dbReference>
<accession>A0A9W7ABN3</accession>
<dbReference type="InterPro" id="IPR014748">
    <property type="entry name" value="Enoyl-CoA_hydra_C"/>
</dbReference>
<evidence type="ECO:0000256" key="1">
    <source>
        <dbReference type="ARBA" id="ARBA00005005"/>
    </source>
</evidence>
<evidence type="ECO:0000313" key="7">
    <source>
        <dbReference type="Proteomes" id="UP001165085"/>
    </source>
</evidence>
<dbReference type="Proteomes" id="UP001165085">
    <property type="component" value="Unassembled WGS sequence"/>
</dbReference>
<name>A0A9W7ABN3_9STRA</name>
<dbReference type="OrthoDB" id="14970at2759"/>
<evidence type="ECO:0000256" key="4">
    <source>
        <dbReference type="ARBA" id="ARBA00023098"/>
    </source>
</evidence>
<evidence type="ECO:0000256" key="5">
    <source>
        <dbReference type="ARBA" id="ARBA00023235"/>
    </source>
</evidence>
<dbReference type="GO" id="GO:0051750">
    <property type="term" value="F:delta(3,5)-delta(2,4)-dienoyl-CoA isomerase activity"/>
    <property type="evidence" value="ECO:0007669"/>
    <property type="project" value="TreeGrafter"/>
</dbReference>
<dbReference type="GO" id="GO:0006631">
    <property type="term" value="P:fatty acid metabolic process"/>
    <property type="evidence" value="ECO:0007669"/>
    <property type="project" value="UniProtKB-KW"/>
</dbReference>
<dbReference type="InterPro" id="IPR001753">
    <property type="entry name" value="Enoyl-CoA_hydra/iso"/>
</dbReference>
<dbReference type="FunFam" id="1.10.12.10:FF:000004">
    <property type="entry name" value="Delta3,5-delta2,4-dienoyl-CoA isomerase"/>
    <property type="match status" value="1"/>
</dbReference>
<organism evidence="6 7">
    <name type="scientific">Triparma strigata</name>
    <dbReference type="NCBI Taxonomy" id="1606541"/>
    <lineage>
        <taxon>Eukaryota</taxon>
        <taxon>Sar</taxon>
        <taxon>Stramenopiles</taxon>
        <taxon>Ochrophyta</taxon>
        <taxon>Bolidophyceae</taxon>
        <taxon>Parmales</taxon>
        <taxon>Triparmaceae</taxon>
        <taxon>Triparma</taxon>
    </lineage>
</organism>
<keyword evidence="3" id="KW-0276">Fatty acid metabolism</keyword>
<proteinExistence type="inferred from homology"/>
<dbReference type="EMBL" id="BRXY01000114">
    <property type="protein sequence ID" value="GMH67005.1"/>
    <property type="molecule type" value="Genomic_DNA"/>
</dbReference>
<evidence type="ECO:0000256" key="3">
    <source>
        <dbReference type="ARBA" id="ARBA00022832"/>
    </source>
</evidence>